<dbReference type="GO" id="GO:0016020">
    <property type="term" value="C:membrane"/>
    <property type="evidence" value="ECO:0007669"/>
    <property type="project" value="GOC"/>
</dbReference>
<feature type="chain" id="PRO_5029564282" description="Endonuclease/exonuclease/phosphatase domain-containing protein" evidence="2">
    <location>
        <begin position="22"/>
        <end position="458"/>
    </location>
</feature>
<keyword evidence="1" id="KW-0812">Transmembrane</keyword>
<dbReference type="GeneID" id="136800047"/>
<protein>
    <recommendedName>
        <fullName evidence="3">Endonuclease/exonuclease/phosphatase domain-containing protein</fullName>
    </recommendedName>
</protein>
<dbReference type="EnsemblMetazoa" id="CLYHEMT005323.1">
    <property type="protein sequence ID" value="CLYHEMP005323.1"/>
    <property type="gene ID" value="CLYHEMG005323"/>
</dbReference>
<feature type="domain" description="Endonuclease/exonuclease/phosphatase" evidence="3">
    <location>
        <begin position="29"/>
        <end position="282"/>
    </location>
</feature>
<feature type="transmembrane region" description="Helical" evidence="1">
    <location>
        <begin position="407"/>
        <end position="426"/>
    </location>
</feature>
<dbReference type="Gene3D" id="3.60.10.10">
    <property type="entry name" value="Endonuclease/exonuclease/phosphatase"/>
    <property type="match status" value="1"/>
</dbReference>
<accession>A0A7M5WRB6</accession>
<dbReference type="RefSeq" id="XP_066912768.1">
    <property type="nucleotide sequence ID" value="XM_067056667.1"/>
</dbReference>
<dbReference type="Pfam" id="PF03372">
    <property type="entry name" value="Exo_endo_phos"/>
    <property type="match status" value="1"/>
</dbReference>
<dbReference type="AlphaFoldDB" id="A0A7M5WRB6"/>
<dbReference type="GO" id="GO:0005783">
    <property type="term" value="C:endoplasmic reticulum"/>
    <property type="evidence" value="ECO:0007669"/>
    <property type="project" value="TreeGrafter"/>
</dbReference>
<proteinExistence type="predicted"/>
<evidence type="ECO:0000313" key="5">
    <source>
        <dbReference type="Proteomes" id="UP000594262"/>
    </source>
</evidence>
<dbReference type="OrthoDB" id="387657at2759"/>
<evidence type="ECO:0000256" key="2">
    <source>
        <dbReference type="SAM" id="SignalP"/>
    </source>
</evidence>
<organism evidence="4 5">
    <name type="scientific">Clytia hemisphaerica</name>
    <dbReference type="NCBI Taxonomy" id="252671"/>
    <lineage>
        <taxon>Eukaryota</taxon>
        <taxon>Metazoa</taxon>
        <taxon>Cnidaria</taxon>
        <taxon>Hydrozoa</taxon>
        <taxon>Hydroidolina</taxon>
        <taxon>Leptothecata</taxon>
        <taxon>Obeliida</taxon>
        <taxon>Clytiidae</taxon>
        <taxon>Clytia</taxon>
    </lineage>
</organism>
<keyword evidence="2" id="KW-0732">Signal</keyword>
<evidence type="ECO:0000313" key="4">
    <source>
        <dbReference type="EnsemblMetazoa" id="CLYHEMP005323.1"/>
    </source>
</evidence>
<dbReference type="InterPro" id="IPR005135">
    <property type="entry name" value="Endo/exonuclease/phosphatase"/>
</dbReference>
<dbReference type="PANTHER" id="PTHR14859:SF16">
    <property type="entry name" value="ENDONUCLEASE_EXONUCLEASE_PHOSPHATASE DOMAIN-CONTAINING PROTEIN"/>
    <property type="match status" value="1"/>
</dbReference>
<keyword evidence="1" id="KW-0472">Membrane</keyword>
<dbReference type="GO" id="GO:0003824">
    <property type="term" value="F:catalytic activity"/>
    <property type="evidence" value="ECO:0007669"/>
    <property type="project" value="InterPro"/>
</dbReference>
<dbReference type="SUPFAM" id="SSF56219">
    <property type="entry name" value="DNase I-like"/>
    <property type="match status" value="1"/>
</dbReference>
<dbReference type="PANTHER" id="PTHR14859">
    <property type="entry name" value="CALCOFLUOR WHITE HYPERSENSITIVE PROTEIN PRECURSOR"/>
    <property type="match status" value="1"/>
</dbReference>
<evidence type="ECO:0000256" key="1">
    <source>
        <dbReference type="SAM" id="Phobius"/>
    </source>
</evidence>
<dbReference type="InterPro" id="IPR036691">
    <property type="entry name" value="Endo/exonu/phosph_ase_sf"/>
</dbReference>
<dbReference type="InterPro" id="IPR051916">
    <property type="entry name" value="GPI-anchor_lipid_remodeler"/>
</dbReference>
<keyword evidence="5" id="KW-1185">Reference proteome</keyword>
<feature type="transmembrane region" description="Helical" evidence="1">
    <location>
        <begin position="359"/>
        <end position="387"/>
    </location>
</feature>
<dbReference type="Proteomes" id="UP000594262">
    <property type="component" value="Unplaced"/>
</dbReference>
<sequence>MNSFCLFLALLLVSIIKESFTSNHVVVATYNLWNIMYHWDVRKFYIADMIRKVNADIVGFQDVRAHNLLDRTQIDELQFLLPQYKHKYYLPLENVDQKYYQDDGWQWRGVGFMSKFKVSSVASTNLSIPLYSNDQRQRAILYSQFYIEQDELEINVIFVELSFDKQTQCSNAYEVVKYIYSVGVESLVVMGDFHVYEEFNIPLKAIANGYFDEDNQYCKNIGSIFNQQQYRSHDYKFTDAWVHRFSLYPGFTYSNLPSTGFLSRPDRILVSKVGIKIESAMVLGKGELYEHKRGSEIYWNRYWTVLNAAHNRDFGREQNSTCLTDCGPHTSCRCGICIKGAGRTCKPKECMECTPSKLFLFHLIMAVFGLTSFYFFGIIIVVILSLVRPRWNRFFFNKLKLRRVAKCSYFGVSFCIIIFTIIYATIQFDDVKRLVDLQPMDELNPSSHLMVVAKLELV</sequence>
<evidence type="ECO:0000259" key="3">
    <source>
        <dbReference type="Pfam" id="PF03372"/>
    </source>
</evidence>
<dbReference type="GO" id="GO:0006506">
    <property type="term" value="P:GPI anchor biosynthetic process"/>
    <property type="evidence" value="ECO:0007669"/>
    <property type="project" value="TreeGrafter"/>
</dbReference>
<reference evidence="4" key="1">
    <citation type="submission" date="2021-01" db="UniProtKB">
        <authorList>
            <consortium name="EnsemblMetazoa"/>
        </authorList>
    </citation>
    <scope>IDENTIFICATION</scope>
</reference>
<name>A0A7M5WRB6_9CNID</name>
<keyword evidence="1" id="KW-1133">Transmembrane helix</keyword>
<feature type="signal peptide" evidence="2">
    <location>
        <begin position="1"/>
        <end position="21"/>
    </location>
</feature>